<organism evidence="1 2">
    <name type="scientific">Pseudomonas capsici</name>
    <dbReference type="NCBI Taxonomy" id="2810614"/>
    <lineage>
        <taxon>Bacteria</taxon>
        <taxon>Pseudomonadati</taxon>
        <taxon>Pseudomonadota</taxon>
        <taxon>Gammaproteobacteria</taxon>
        <taxon>Pseudomonadales</taxon>
        <taxon>Pseudomonadaceae</taxon>
        <taxon>Pseudomonas</taxon>
    </lineage>
</organism>
<evidence type="ECO:0000313" key="2">
    <source>
        <dbReference type="Proteomes" id="UP001207294"/>
    </source>
</evidence>
<dbReference type="GeneID" id="93564154"/>
<dbReference type="RefSeq" id="WP_200998032.1">
    <property type="nucleotide sequence ID" value="NZ_JAFGZD010000030.1"/>
</dbReference>
<comment type="caution">
    <text evidence="1">The sequence shown here is derived from an EMBL/GenBank/DDBJ whole genome shotgun (WGS) entry which is preliminary data.</text>
</comment>
<dbReference type="Proteomes" id="UP001207294">
    <property type="component" value="Unassembled WGS sequence"/>
</dbReference>
<reference evidence="1 2" key="1">
    <citation type="submission" date="2022-10" db="EMBL/GenBank/DDBJ databases">
        <title>Characterization of Pseudomonas capsici strains from pepper and tomato in Georgia.</title>
        <authorList>
            <person name="Zhao M."/>
            <person name="Dutta B."/>
        </authorList>
    </citation>
    <scope>NUCLEOTIDE SEQUENCE [LARGE SCALE GENOMIC DNA]</scope>
    <source>
        <strain evidence="1 2">Pc20-5</strain>
    </source>
</reference>
<evidence type="ECO:0000313" key="1">
    <source>
        <dbReference type="EMBL" id="MCV4380002.1"/>
    </source>
</evidence>
<dbReference type="EMBL" id="JAOXML010000043">
    <property type="protein sequence ID" value="MCV4380002.1"/>
    <property type="molecule type" value="Genomic_DNA"/>
</dbReference>
<sequence length="158" mass="18317">MISNFEKALKRNEFPAYFRGSGIYFTRDPDWGTQLHAINWSGLCGFLKLQKDPTTLLKDAFKKYVLSIEETPEEASDLLENIICYYHMRKKVSELSENGFDLIRDLGIEEKKIISNLMRLLKQEIGRSNNAQKIENYNLNISKLIRDGGPKNIENLEL</sequence>
<proteinExistence type="predicted"/>
<keyword evidence="2" id="KW-1185">Reference proteome</keyword>
<gene>
    <name evidence="1" type="ORF">OH718_25715</name>
</gene>
<accession>A0ABT3C4H7</accession>
<protein>
    <submittedName>
        <fullName evidence="1">Uncharacterized protein</fullName>
    </submittedName>
</protein>
<name>A0ABT3C4H7_9PSED</name>